<proteinExistence type="predicted"/>
<dbReference type="Proteomes" id="UP000003163">
    <property type="component" value="Unassembled WGS sequence"/>
</dbReference>
<feature type="signal peptide" evidence="1">
    <location>
        <begin position="1"/>
        <end position="23"/>
    </location>
</feature>
<protein>
    <submittedName>
        <fullName evidence="2">Uncharacterized protein</fullName>
    </submittedName>
</protein>
<gene>
    <name evidence="2" type="ORF">EDEG_03243</name>
</gene>
<name>J9D3C0_EDHAE</name>
<dbReference type="InParanoid" id="J9D3C0"/>
<dbReference type="EMBL" id="AFBI03000077">
    <property type="protein sequence ID" value="EJW02341.1"/>
    <property type="molecule type" value="Genomic_DNA"/>
</dbReference>
<sequence>MLHPKINIKSFCILSLFVIKGQGCEKELTNHILTFTPNYKRGDSPSTCNYKTKNIVVISDQPTIPKDSQVKKNYIIINPKHSTLYSFNLMINHSCAEYFNKFSFTQKQKKITDHNLNTKFLVINNQ</sequence>
<accession>J9D3C0</accession>
<organism evidence="2 3">
    <name type="scientific">Edhazardia aedis (strain USNM 41457)</name>
    <name type="common">Microsporidian parasite</name>
    <dbReference type="NCBI Taxonomy" id="1003232"/>
    <lineage>
        <taxon>Eukaryota</taxon>
        <taxon>Fungi</taxon>
        <taxon>Fungi incertae sedis</taxon>
        <taxon>Microsporidia</taxon>
        <taxon>Edhazardia</taxon>
    </lineage>
</organism>
<dbReference type="VEuPathDB" id="MicrosporidiaDB:EDEG_03243"/>
<evidence type="ECO:0000256" key="1">
    <source>
        <dbReference type="SAM" id="SignalP"/>
    </source>
</evidence>
<keyword evidence="3" id="KW-1185">Reference proteome</keyword>
<dbReference type="HOGENOM" id="CLU_1981577_0_0_1"/>
<keyword evidence="1" id="KW-0732">Signal</keyword>
<feature type="chain" id="PRO_5003821303" evidence="1">
    <location>
        <begin position="24"/>
        <end position="126"/>
    </location>
</feature>
<dbReference type="AlphaFoldDB" id="J9D3C0"/>
<comment type="caution">
    <text evidence="2">The sequence shown here is derived from an EMBL/GenBank/DDBJ whole genome shotgun (WGS) entry which is preliminary data.</text>
</comment>
<reference evidence="2 3" key="1">
    <citation type="submission" date="2011-08" db="EMBL/GenBank/DDBJ databases">
        <authorList>
            <person name="Liu Z.J."/>
            <person name="Shi F.L."/>
            <person name="Lu J.Q."/>
            <person name="Li M."/>
            <person name="Wang Z.L."/>
        </authorList>
    </citation>
    <scope>NUCLEOTIDE SEQUENCE [LARGE SCALE GENOMIC DNA]</scope>
    <source>
        <strain evidence="2 3">USNM 41457</strain>
    </source>
</reference>
<evidence type="ECO:0000313" key="3">
    <source>
        <dbReference type="Proteomes" id="UP000003163"/>
    </source>
</evidence>
<reference evidence="3" key="2">
    <citation type="submission" date="2015-07" db="EMBL/GenBank/DDBJ databases">
        <title>Contrasting host-pathogen interactions and genome evolution in two generalist and specialist microsporidian pathogens of mosquitoes.</title>
        <authorList>
            <consortium name="The Broad Institute Genomics Platform"/>
            <consortium name="The Broad Institute Genome Sequencing Center for Infectious Disease"/>
            <person name="Cuomo C.A."/>
            <person name="Sanscrainte N.D."/>
            <person name="Goldberg J.M."/>
            <person name="Heiman D."/>
            <person name="Young S."/>
            <person name="Zeng Q."/>
            <person name="Becnel J.J."/>
            <person name="Birren B.W."/>
        </authorList>
    </citation>
    <scope>NUCLEOTIDE SEQUENCE [LARGE SCALE GENOMIC DNA]</scope>
    <source>
        <strain evidence="3">USNM 41457</strain>
    </source>
</reference>
<evidence type="ECO:0000313" key="2">
    <source>
        <dbReference type="EMBL" id="EJW02341.1"/>
    </source>
</evidence>